<comment type="caution">
    <text evidence="1">The sequence shown here is derived from an EMBL/GenBank/DDBJ whole genome shotgun (WGS) entry which is preliminary data.</text>
</comment>
<dbReference type="STRING" id="60175.A0A1V6XZH3"/>
<proteinExistence type="predicted"/>
<name>A0A1V6XZH3_PENNA</name>
<dbReference type="EMBL" id="MOOB01000045">
    <property type="protein sequence ID" value="OQE80547.1"/>
    <property type="molecule type" value="Genomic_DNA"/>
</dbReference>
<protein>
    <submittedName>
        <fullName evidence="1">Uncharacterized protein</fullName>
    </submittedName>
</protein>
<reference evidence="2" key="1">
    <citation type="journal article" date="2017" name="Nat. Microbiol.">
        <title>Global analysis of biosynthetic gene clusters reveals vast potential of secondary metabolite production in Penicillium species.</title>
        <authorList>
            <person name="Nielsen J.C."/>
            <person name="Grijseels S."/>
            <person name="Prigent S."/>
            <person name="Ji B."/>
            <person name="Dainat J."/>
            <person name="Nielsen K.F."/>
            <person name="Frisvad J.C."/>
            <person name="Workman M."/>
            <person name="Nielsen J."/>
        </authorList>
    </citation>
    <scope>NUCLEOTIDE SEQUENCE [LARGE SCALE GENOMIC DNA]</scope>
    <source>
        <strain evidence="2">IBT 13039</strain>
    </source>
</reference>
<dbReference type="AlphaFoldDB" id="A0A1V6XZH3"/>
<sequence length="283" mass="32244">MDTHSQISLQEERSWFRKGAPPDIPKTMHEVIKPGEIITTKKPTPTKWRVLEVLSEFEHQSGKEDGEQGSPSYAALKLLCEDAKDSNIEALMRIYLQIPYTSTEFMESTTRATQATKFKPLELEAHQALSKDKRTSVCTPTLLGYDELQQGQSGLVPGGFLTYVVYEFIQGFPLADYSGHATAFWKLPSAQRDLVRKAFKETILGMIGNVRRVGYWPSYASQSNLVWQPNTQNLFFVGFRSCRKVKETPWDETWLPLFEPIKAPPHSMRSGPGRYGDPSKWEY</sequence>
<keyword evidence="2" id="KW-1185">Reference proteome</keyword>
<organism evidence="1 2">
    <name type="scientific">Penicillium nalgiovense</name>
    <dbReference type="NCBI Taxonomy" id="60175"/>
    <lineage>
        <taxon>Eukaryota</taxon>
        <taxon>Fungi</taxon>
        <taxon>Dikarya</taxon>
        <taxon>Ascomycota</taxon>
        <taxon>Pezizomycotina</taxon>
        <taxon>Eurotiomycetes</taxon>
        <taxon>Eurotiomycetidae</taxon>
        <taxon>Eurotiales</taxon>
        <taxon>Aspergillaceae</taxon>
        <taxon>Penicillium</taxon>
    </lineage>
</organism>
<dbReference type="OMA" id="MSIMGYS"/>
<evidence type="ECO:0000313" key="1">
    <source>
        <dbReference type="EMBL" id="OQE80547.1"/>
    </source>
</evidence>
<gene>
    <name evidence="1" type="ORF">PENNAL_c0045G06328</name>
</gene>
<evidence type="ECO:0000313" key="2">
    <source>
        <dbReference type="Proteomes" id="UP000191691"/>
    </source>
</evidence>
<accession>A0A1V6XZH3</accession>
<dbReference type="Proteomes" id="UP000191691">
    <property type="component" value="Unassembled WGS sequence"/>
</dbReference>